<name>A0ACA9Q4H3_9GLOM</name>
<gene>
    <name evidence="1" type="ORF">SPELUC_LOCUS12949</name>
</gene>
<feature type="non-terminal residue" evidence="1">
    <location>
        <position position="1"/>
    </location>
</feature>
<protein>
    <submittedName>
        <fullName evidence="1">3049_t:CDS:1</fullName>
    </submittedName>
</protein>
<evidence type="ECO:0000313" key="1">
    <source>
        <dbReference type="EMBL" id="CAG8728664.1"/>
    </source>
</evidence>
<proteinExistence type="predicted"/>
<sequence>YNSAEELFQSAQTFAISQVTEDEFDVKWRNFCFTYDNKSDVIAYIEETWMLWKERFVKAWTDKIFHLGTTVTSCIESSHSTIKAYLQTSTKQIYIPAFVHNNALYANLWGKVSSFALNKINEQYQKANNATAQEPLPPCT</sequence>
<evidence type="ECO:0000313" key="2">
    <source>
        <dbReference type="Proteomes" id="UP000789366"/>
    </source>
</evidence>
<dbReference type="Proteomes" id="UP000789366">
    <property type="component" value="Unassembled WGS sequence"/>
</dbReference>
<accession>A0ACA9Q4H3</accession>
<dbReference type="EMBL" id="CAJVPW010032365">
    <property type="protein sequence ID" value="CAG8728664.1"/>
    <property type="molecule type" value="Genomic_DNA"/>
</dbReference>
<feature type="non-terminal residue" evidence="1">
    <location>
        <position position="140"/>
    </location>
</feature>
<comment type="caution">
    <text evidence="1">The sequence shown here is derived from an EMBL/GenBank/DDBJ whole genome shotgun (WGS) entry which is preliminary data.</text>
</comment>
<organism evidence="1 2">
    <name type="scientific">Cetraspora pellucida</name>
    <dbReference type="NCBI Taxonomy" id="1433469"/>
    <lineage>
        <taxon>Eukaryota</taxon>
        <taxon>Fungi</taxon>
        <taxon>Fungi incertae sedis</taxon>
        <taxon>Mucoromycota</taxon>
        <taxon>Glomeromycotina</taxon>
        <taxon>Glomeromycetes</taxon>
        <taxon>Diversisporales</taxon>
        <taxon>Gigasporaceae</taxon>
        <taxon>Cetraspora</taxon>
    </lineage>
</organism>
<keyword evidence="2" id="KW-1185">Reference proteome</keyword>
<reference evidence="1" key="1">
    <citation type="submission" date="2021-06" db="EMBL/GenBank/DDBJ databases">
        <authorList>
            <person name="Kallberg Y."/>
            <person name="Tangrot J."/>
            <person name="Rosling A."/>
        </authorList>
    </citation>
    <scope>NUCLEOTIDE SEQUENCE</scope>
    <source>
        <strain evidence="1">28 12/20/2015</strain>
    </source>
</reference>